<dbReference type="RefSeq" id="XP_062758732.1">
    <property type="nucleotide sequence ID" value="XM_062896711.1"/>
</dbReference>
<feature type="compositionally biased region" description="Low complexity" evidence="3">
    <location>
        <begin position="563"/>
        <end position="572"/>
    </location>
</feature>
<dbReference type="PANTHER" id="PTHR35144:SF2">
    <property type="entry name" value="MEIOSIS-SPECIFIC TRANSCRIPTION FACTOR NDT80"/>
    <property type="match status" value="1"/>
</dbReference>
<dbReference type="InterPro" id="IPR052605">
    <property type="entry name" value="Fungal_trans_regulator"/>
</dbReference>
<keyword evidence="1 2" id="KW-0238">DNA-binding</keyword>
<comment type="caution">
    <text evidence="5">The sequence shown here is derived from an EMBL/GenBank/DDBJ whole genome shotgun (WGS) entry which is preliminary data.</text>
</comment>
<feature type="domain" description="NDT80" evidence="4">
    <location>
        <begin position="165"/>
        <end position="458"/>
    </location>
</feature>
<reference evidence="5" key="1">
    <citation type="submission" date="2023-11" db="EMBL/GenBank/DDBJ databases">
        <title>The genome sequences of three competitors of mushroom-forming fungi.</title>
        <authorList>
            <person name="Beijen E."/>
            <person name="Ohm R.A."/>
        </authorList>
    </citation>
    <scope>NUCLEOTIDE SEQUENCE</scope>
    <source>
        <strain evidence="5">CBS 100526</strain>
    </source>
</reference>
<dbReference type="PANTHER" id="PTHR35144">
    <property type="entry name" value="MEIOSIS-SPECIFIC TRANSCRIPTION FACTOR NDT80"/>
    <property type="match status" value="1"/>
</dbReference>
<accession>A0AAE1M270</accession>
<name>A0AAE1M270_9HYPO</name>
<evidence type="ECO:0000256" key="1">
    <source>
        <dbReference type="ARBA" id="ARBA00023125"/>
    </source>
</evidence>
<organism evidence="5 6">
    <name type="scientific">Trichoderma aggressivum f. europaeum</name>
    <dbReference type="NCBI Taxonomy" id="173218"/>
    <lineage>
        <taxon>Eukaryota</taxon>
        <taxon>Fungi</taxon>
        <taxon>Dikarya</taxon>
        <taxon>Ascomycota</taxon>
        <taxon>Pezizomycotina</taxon>
        <taxon>Sordariomycetes</taxon>
        <taxon>Hypocreomycetidae</taxon>
        <taxon>Hypocreales</taxon>
        <taxon>Hypocreaceae</taxon>
        <taxon>Trichoderma</taxon>
    </lineage>
</organism>
<evidence type="ECO:0000313" key="5">
    <source>
        <dbReference type="EMBL" id="KAK4081779.1"/>
    </source>
</evidence>
<protein>
    <recommendedName>
        <fullName evidence="4">NDT80 domain-containing protein</fullName>
    </recommendedName>
</protein>
<dbReference type="AlphaFoldDB" id="A0AAE1M270"/>
<feature type="region of interest" description="Disordered" evidence="3">
    <location>
        <begin position="127"/>
        <end position="200"/>
    </location>
</feature>
<feature type="region of interest" description="Disordered" evidence="3">
    <location>
        <begin position="554"/>
        <end position="623"/>
    </location>
</feature>
<dbReference type="PROSITE" id="PS51517">
    <property type="entry name" value="NDT80"/>
    <property type="match status" value="1"/>
</dbReference>
<dbReference type="GeneID" id="87916616"/>
<feature type="region of interest" description="Disordered" evidence="3">
    <location>
        <begin position="447"/>
        <end position="476"/>
    </location>
</feature>
<dbReference type="InterPro" id="IPR037141">
    <property type="entry name" value="NDT80_DNA-bd_dom_sf"/>
</dbReference>
<dbReference type="GO" id="GO:0003700">
    <property type="term" value="F:DNA-binding transcription factor activity"/>
    <property type="evidence" value="ECO:0007669"/>
    <property type="project" value="UniProtKB-UniRule"/>
</dbReference>
<feature type="region of interest" description="Disordered" evidence="3">
    <location>
        <begin position="507"/>
        <end position="528"/>
    </location>
</feature>
<feature type="region of interest" description="Disordered" evidence="3">
    <location>
        <begin position="328"/>
        <end position="356"/>
    </location>
</feature>
<dbReference type="GO" id="GO:0045944">
    <property type="term" value="P:positive regulation of transcription by RNA polymerase II"/>
    <property type="evidence" value="ECO:0007669"/>
    <property type="project" value="TreeGrafter"/>
</dbReference>
<dbReference type="Proteomes" id="UP001273209">
    <property type="component" value="Unassembled WGS sequence"/>
</dbReference>
<dbReference type="InterPro" id="IPR024061">
    <property type="entry name" value="NDT80_DNA-bd_dom"/>
</dbReference>
<dbReference type="GO" id="GO:0003677">
    <property type="term" value="F:DNA binding"/>
    <property type="evidence" value="ECO:0007669"/>
    <property type="project" value="UniProtKB-KW"/>
</dbReference>
<evidence type="ECO:0000256" key="2">
    <source>
        <dbReference type="PROSITE-ProRule" id="PRU00850"/>
    </source>
</evidence>
<dbReference type="Pfam" id="PF05224">
    <property type="entry name" value="NDT80_PhoG"/>
    <property type="match status" value="1"/>
</dbReference>
<dbReference type="InterPro" id="IPR008967">
    <property type="entry name" value="p53-like_TF_DNA-bd_sf"/>
</dbReference>
<dbReference type="Gene3D" id="2.60.40.1390">
    <property type="entry name" value="NDT80 DNA-binding domain"/>
    <property type="match status" value="1"/>
</dbReference>
<evidence type="ECO:0000259" key="4">
    <source>
        <dbReference type="PROSITE" id="PS51517"/>
    </source>
</evidence>
<sequence length="623" mass="68242">MASGYYPEAEKYLNVPMLYLAPQNCVTNAHPLRSNPILSRDYDSSPPSCAELDYLDIHSQPGDMRYTQEANTSALAIEPSQPPALLNLYHPTGLAGTTQYTQDNTAFYQPVSQVFPGLDVRPRVNSNYNSTPSTGMAQAHHQQHRTTGLPHLTGQVSTRDLYSPATPSFRRASEHQQHPVRSPSFPGVPLRRLPLSPTPSPLTSYVTPAGRMEAGQFQNRPSATAVPPLMSVQTAGSLQYENGTQIKIDITGTVDKGFFLAEGEWTCYRRNYMTCACSYSLLPHYPNTAVHFIPPGSTQAYQVYGLYMSISAVVADNDQQSIELVQHTPKRDKGPTSKPEKVLLAPKNSVPSHHPGMYNDATSASGARAMYQDGYGGQGAVQPATEHTFERIQFKQATQNNGKRRAAQQYYHLMVELWADLGSSFGSQSSDKYFKIAFRKSEKMIVRGRSPGHYQNEKRRSHSGGPGGSSGTMGGYGSLTGIGEFSSHPGILGGSSSYGTSYDSRGSVYGTPRSHDVPSEATISSEDDKVMANTKGYLYFPGPMYDNSHSRPMEMFGTRNDQETSSSQSSTETKVKSEYDVTPRVFHPPLTENRRHPGPFEGKSTSGGYYPTILSSPTTSLTL</sequence>
<dbReference type="EMBL" id="JAWRVG010000006">
    <property type="protein sequence ID" value="KAK4081779.1"/>
    <property type="molecule type" value="Genomic_DNA"/>
</dbReference>
<dbReference type="GO" id="GO:0000228">
    <property type="term" value="C:nuclear chromosome"/>
    <property type="evidence" value="ECO:0007669"/>
    <property type="project" value="TreeGrafter"/>
</dbReference>
<proteinExistence type="predicted"/>
<evidence type="ECO:0000256" key="3">
    <source>
        <dbReference type="SAM" id="MobiDB-lite"/>
    </source>
</evidence>
<dbReference type="GO" id="GO:0051321">
    <property type="term" value="P:meiotic cell cycle"/>
    <property type="evidence" value="ECO:0007669"/>
    <property type="project" value="TreeGrafter"/>
</dbReference>
<feature type="compositionally biased region" description="Basic and acidic residues" evidence="3">
    <location>
        <begin position="329"/>
        <end position="341"/>
    </location>
</feature>
<feature type="DNA-binding region" description="NDT80" evidence="2">
    <location>
        <begin position="165"/>
        <end position="458"/>
    </location>
</feature>
<dbReference type="SUPFAM" id="SSF49417">
    <property type="entry name" value="p53-like transcription factors"/>
    <property type="match status" value="1"/>
</dbReference>
<feature type="compositionally biased region" description="Low complexity" evidence="3">
    <location>
        <begin position="614"/>
        <end position="623"/>
    </location>
</feature>
<feature type="compositionally biased region" description="Gly residues" evidence="3">
    <location>
        <begin position="464"/>
        <end position="476"/>
    </location>
</feature>
<evidence type="ECO:0000313" key="6">
    <source>
        <dbReference type="Proteomes" id="UP001273209"/>
    </source>
</evidence>
<feature type="compositionally biased region" description="Polar residues" evidence="3">
    <location>
        <begin position="127"/>
        <end position="136"/>
    </location>
</feature>
<gene>
    <name evidence="5" type="ORF">Triagg1_2520</name>
</gene>
<keyword evidence="6" id="KW-1185">Reference proteome</keyword>